<feature type="repeat" description="PPR" evidence="3">
    <location>
        <begin position="229"/>
        <end position="263"/>
    </location>
</feature>
<reference evidence="5" key="2">
    <citation type="journal article" date="2022" name="Hortic Res">
        <title>The genome of Dioscorea zingiberensis sheds light on the biosynthesis, origin and evolution of the medicinally important diosgenin saponins.</title>
        <authorList>
            <person name="Li Y."/>
            <person name="Tan C."/>
            <person name="Li Z."/>
            <person name="Guo J."/>
            <person name="Li S."/>
            <person name="Chen X."/>
            <person name="Wang C."/>
            <person name="Dai X."/>
            <person name="Yang H."/>
            <person name="Song W."/>
            <person name="Hou L."/>
            <person name="Xu J."/>
            <person name="Tong Z."/>
            <person name="Xu A."/>
            <person name="Yuan X."/>
            <person name="Wang W."/>
            <person name="Yang Q."/>
            <person name="Chen L."/>
            <person name="Sun Z."/>
            <person name="Wang K."/>
            <person name="Pan B."/>
            <person name="Chen J."/>
            <person name="Bao Y."/>
            <person name="Liu F."/>
            <person name="Qi X."/>
            <person name="Gang D.R."/>
            <person name="Wen J."/>
            <person name="Li J."/>
        </authorList>
    </citation>
    <scope>NUCLEOTIDE SEQUENCE</scope>
    <source>
        <strain evidence="5">Dzin_1.0</strain>
    </source>
</reference>
<dbReference type="OrthoDB" id="185373at2759"/>
<dbReference type="PANTHER" id="PTHR47939">
    <property type="entry name" value="MEMBRANE-ASSOCIATED SALT-INDUCIBLE PROTEIN-LIKE"/>
    <property type="match status" value="1"/>
</dbReference>
<evidence type="ECO:0000256" key="3">
    <source>
        <dbReference type="PROSITE-ProRule" id="PRU00708"/>
    </source>
</evidence>
<dbReference type="EMBL" id="JAGGNH010000004">
    <property type="protein sequence ID" value="KAJ0974375.1"/>
    <property type="molecule type" value="Genomic_DNA"/>
</dbReference>
<comment type="caution">
    <text evidence="5">The sequence shown here is derived from an EMBL/GenBank/DDBJ whole genome shotgun (WGS) entry which is preliminary data.</text>
</comment>
<evidence type="ECO:0000256" key="2">
    <source>
        <dbReference type="ARBA" id="ARBA00022737"/>
    </source>
</evidence>
<reference evidence="5" key="1">
    <citation type="submission" date="2021-03" db="EMBL/GenBank/DDBJ databases">
        <authorList>
            <person name="Li Z."/>
            <person name="Yang C."/>
        </authorList>
    </citation>
    <scope>NUCLEOTIDE SEQUENCE</scope>
    <source>
        <strain evidence="5">Dzin_1.0</strain>
        <tissue evidence="5">Leaf</tissue>
    </source>
</reference>
<protein>
    <recommendedName>
        <fullName evidence="7">Pentatricopeptide repeat-containing protein</fullName>
    </recommendedName>
</protein>
<name>A0A9D5CJT2_9LILI</name>
<dbReference type="PROSITE" id="PS51375">
    <property type="entry name" value="PPR"/>
    <property type="match status" value="3"/>
</dbReference>
<dbReference type="InterPro" id="IPR050667">
    <property type="entry name" value="PPR-containing_protein"/>
</dbReference>
<comment type="similarity">
    <text evidence="1">Belongs to the PPR family. P subfamily.</text>
</comment>
<feature type="repeat" description="PPR" evidence="3">
    <location>
        <begin position="159"/>
        <end position="193"/>
    </location>
</feature>
<dbReference type="PANTHER" id="PTHR47939:SF11">
    <property type="entry name" value="TETRATRICOPEPTIDE-LIKE HELICAL DOMAIN SUPERFAMILY"/>
    <property type="match status" value="1"/>
</dbReference>
<sequence>MAAAGLLRRNLCTSTATIDRTPKPISQLMARIRSSEPHLIPDLISEASPLIPRLHQHRPLFHLAVSKLARAHRPDLVDRLLSPPPPVPISDGFLARTISLYSSAHMPSRAAEVFHSSAITPADKSLSALLSAFIDNRFELDRVQEKFNQLTKDHGVSPGISLYNLLLKGLCQNGDLSAAQKLLDEMPQRGLKPNIISYNALLHSFMSKGDEAGFEEILREISNNQLDHNAFTFNCRIKHCCQKGKSFKGEELLDVMVSKGLKPDRMSFHSIIDGYCKEGEVSSALKVFGKMRVMRRKGGCDVTPAPETYNVLVKGLVEKGEFDMGFKVCKESLGKKFALPFEAAKSLVDGLVKEGKVYEAGVVAKKMNMVVKGEALSAWNELESALPLHSNSRPPQPALEHPSATPELPNQPPSTEALTQVFMLAIPRDKI</sequence>
<dbReference type="AlphaFoldDB" id="A0A9D5CJT2"/>
<feature type="region of interest" description="Disordered" evidence="4">
    <location>
        <begin position="387"/>
        <end position="414"/>
    </location>
</feature>
<proteinExistence type="inferred from homology"/>
<gene>
    <name evidence="5" type="ORF">J5N97_016340</name>
</gene>
<evidence type="ECO:0000256" key="4">
    <source>
        <dbReference type="SAM" id="MobiDB-lite"/>
    </source>
</evidence>
<dbReference type="InterPro" id="IPR002885">
    <property type="entry name" value="PPR_rpt"/>
</dbReference>
<evidence type="ECO:0008006" key="7">
    <source>
        <dbReference type="Google" id="ProtNLM"/>
    </source>
</evidence>
<dbReference type="Pfam" id="PF01535">
    <property type="entry name" value="PPR"/>
    <property type="match status" value="1"/>
</dbReference>
<organism evidence="5 6">
    <name type="scientific">Dioscorea zingiberensis</name>
    <dbReference type="NCBI Taxonomy" id="325984"/>
    <lineage>
        <taxon>Eukaryota</taxon>
        <taxon>Viridiplantae</taxon>
        <taxon>Streptophyta</taxon>
        <taxon>Embryophyta</taxon>
        <taxon>Tracheophyta</taxon>
        <taxon>Spermatophyta</taxon>
        <taxon>Magnoliopsida</taxon>
        <taxon>Liliopsida</taxon>
        <taxon>Dioscoreales</taxon>
        <taxon>Dioscoreaceae</taxon>
        <taxon>Dioscorea</taxon>
    </lineage>
</organism>
<dbReference type="Proteomes" id="UP001085076">
    <property type="component" value="Miscellaneous, Linkage group lg04"/>
</dbReference>
<dbReference type="Gene3D" id="1.25.40.10">
    <property type="entry name" value="Tetratricopeptide repeat domain"/>
    <property type="match status" value="2"/>
</dbReference>
<dbReference type="Pfam" id="PF13041">
    <property type="entry name" value="PPR_2"/>
    <property type="match status" value="1"/>
</dbReference>
<keyword evidence="2" id="KW-0677">Repeat</keyword>
<keyword evidence="6" id="KW-1185">Reference proteome</keyword>
<feature type="repeat" description="PPR" evidence="3">
    <location>
        <begin position="264"/>
        <end position="298"/>
    </location>
</feature>
<evidence type="ECO:0000256" key="1">
    <source>
        <dbReference type="ARBA" id="ARBA00007626"/>
    </source>
</evidence>
<accession>A0A9D5CJT2</accession>
<dbReference type="Pfam" id="PF12854">
    <property type="entry name" value="PPR_1"/>
    <property type="match status" value="1"/>
</dbReference>
<evidence type="ECO:0000313" key="6">
    <source>
        <dbReference type="Proteomes" id="UP001085076"/>
    </source>
</evidence>
<dbReference type="InterPro" id="IPR011990">
    <property type="entry name" value="TPR-like_helical_dom_sf"/>
</dbReference>
<dbReference type="NCBIfam" id="TIGR00756">
    <property type="entry name" value="PPR"/>
    <property type="match status" value="3"/>
</dbReference>
<evidence type="ECO:0000313" key="5">
    <source>
        <dbReference type="EMBL" id="KAJ0974375.1"/>
    </source>
</evidence>